<accession>A0A9Q3I983</accession>
<comment type="caution">
    <text evidence="1">The sequence shown here is derived from an EMBL/GenBank/DDBJ whole genome shotgun (WGS) entry which is preliminary data.</text>
</comment>
<proteinExistence type="predicted"/>
<keyword evidence="2" id="KW-1185">Reference proteome</keyword>
<dbReference type="AlphaFoldDB" id="A0A9Q3I983"/>
<organism evidence="1 2">
    <name type="scientific">Austropuccinia psidii MF-1</name>
    <dbReference type="NCBI Taxonomy" id="1389203"/>
    <lineage>
        <taxon>Eukaryota</taxon>
        <taxon>Fungi</taxon>
        <taxon>Dikarya</taxon>
        <taxon>Basidiomycota</taxon>
        <taxon>Pucciniomycotina</taxon>
        <taxon>Pucciniomycetes</taxon>
        <taxon>Pucciniales</taxon>
        <taxon>Sphaerophragmiaceae</taxon>
        <taxon>Austropuccinia</taxon>
    </lineage>
</organism>
<name>A0A9Q3I983_9BASI</name>
<gene>
    <name evidence="1" type="ORF">O181_072508</name>
</gene>
<sequence>MNRNITPTQIEHNVVLPESNLKSDPLWLQMSQYVEKTQKQFAELEASHERMKKLPASMDKVAKPLQKGHSQLRKASEETNKRLNIALKNNTTEEGTGIVWTKI</sequence>
<evidence type="ECO:0000313" key="1">
    <source>
        <dbReference type="EMBL" id="MBW0532793.1"/>
    </source>
</evidence>
<protein>
    <submittedName>
        <fullName evidence="1">Uncharacterized protein</fullName>
    </submittedName>
</protein>
<dbReference type="EMBL" id="AVOT02038026">
    <property type="protein sequence ID" value="MBW0532793.1"/>
    <property type="molecule type" value="Genomic_DNA"/>
</dbReference>
<dbReference type="Proteomes" id="UP000765509">
    <property type="component" value="Unassembled WGS sequence"/>
</dbReference>
<evidence type="ECO:0000313" key="2">
    <source>
        <dbReference type="Proteomes" id="UP000765509"/>
    </source>
</evidence>
<reference evidence="1" key="1">
    <citation type="submission" date="2021-03" db="EMBL/GenBank/DDBJ databases">
        <title>Draft genome sequence of rust myrtle Austropuccinia psidii MF-1, a brazilian biotype.</title>
        <authorList>
            <person name="Quecine M.C."/>
            <person name="Pachon D.M.R."/>
            <person name="Bonatelli M.L."/>
            <person name="Correr F.H."/>
            <person name="Franceschini L.M."/>
            <person name="Leite T.F."/>
            <person name="Margarido G.R.A."/>
            <person name="Almeida C.A."/>
            <person name="Ferrarezi J.A."/>
            <person name="Labate C.A."/>
        </authorList>
    </citation>
    <scope>NUCLEOTIDE SEQUENCE</scope>
    <source>
        <strain evidence="1">MF-1</strain>
    </source>
</reference>